<evidence type="ECO:0000313" key="2">
    <source>
        <dbReference type="EMBL" id="OHE97617.1"/>
    </source>
</evidence>
<dbReference type="InterPro" id="IPR057678">
    <property type="entry name" value="DUF7918"/>
</dbReference>
<evidence type="ECO:0000259" key="1">
    <source>
        <dbReference type="Pfam" id="PF25534"/>
    </source>
</evidence>
<protein>
    <recommendedName>
        <fullName evidence="1">DUF7918 domain-containing protein</fullName>
    </recommendedName>
</protein>
<feature type="domain" description="DUF7918" evidence="1">
    <location>
        <begin position="10"/>
        <end position="139"/>
    </location>
</feature>
<organism evidence="2 3">
    <name type="scientific">Colletotrichum orchidophilum</name>
    <dbReference type="NCBI Taxonomy" id="1209926"/>
    <lineage>
        <taxon>Eukaryota</taxon>
        <taxon>Fungi</taxon>
        <taxon>Dikarya</taxon>
        <taxon>Ascomycota</taxon>
        <taxon>Pezizomycotina</taxon>
        <taxon>Sordariomycetes</taxon>
        <taxon>Hypocreomycetidae</taxon>
        <taxon>Glomerellales</taxon>
        <taxon>Glomerellaceae</taxon>
        <taxon>Colletotrichum</taxon>
    </lineage>
</organism>
<dbReference type="EMBL" id="MJBS01000055">
    <property type="protein sequence ID" value="OHE97617.1"/>
    <property type="molecule type" value="Genomic_DNA"/>
</dbReference>
<dbReference type="Proteomes" id="UP000176998">
    <property type="component" value="Unassembled WGS sequence"/>
</dbReference>
<dbReference type="AlphaFoldDB" id="A0A1G4B874"/>
<dbReference type="OrthoDB" id="4808929at2759"/>
<accession>A0A1G4B874</accession>
<evidence type="ECO:0000313" key="3">
    <source>
        <dbReference type="Proteomes" id="UP000176998"/>
    </source>
</evidence>
<gene>
    <name evidence="2" type="ORF">CORC01_07032</name>
</gene>
<dbReference type="RefSeq" id="XP_022474770.1">
    <property type="nucleotide sequence ID" value="XM_022618670.1"/>
</dbReference>
<keyword evidence="3" id="KW-1185">Reference proteome</keyword>
<name>A0A1G4B874_9PEZI</name>
<reference evidence="2 3" key="1">
    <citation type="submission" date="2016-09" db="EMBL/GenBank/DDBJ databases">
        <authorList>
            <person name="Capua I."/>
            <person name="De Benedictis P."/>
            <person name="Joannis T."/>
            <person name="Lombin L.H."/>
            <person name="Cattoli G."/>
        </authorList>
    </citation>
    <scope>NUCLEOTIDE SEQUENCE [LARGE SCALE GENOMIC DNA]</scope>
    <source>
        <strain evidence="2 3">IMI 309357</strain>
    </source>
</reference>
<comment type="caution">
    <text evidence="2">The sequence shown here is derived from an EMBL/GenBank/DDBJ whole genome shotgun (WGS) entry which is preliminary data.</text>
</comment>
<sequence>MAGFDFHVYIRVVVRVAGFPALERDDLTAESLANEAPFSCSKVIEVKEGAKFSIHVLLGAGFPRLLAADDGLMMLLELDDTEVLRRLYTKNMIISQKSRQFRMEFFGILSQTERGKQVLQHFKFGTAKKDDKAIRGTIRIDLYIVKLLGSPERGLLNDISTSGPSVQTRNLGPGKKVKNVLAADTYNVKRLNYERPIGRFNFRYGPRGNLPLPKQKSNDENDCDEDLIDLSDVPALPKHGLNMFGGVNLMRNSSSLLPDLDNLSVVPAQTLTLMDTDPSSIHSALLDTEDGYDSELNRRFVPIRPKPPQSVVEEPHLQRDIPDDEAIPIQSFESKDIQTSRKRSAVAAFGYGSPSRPKKFLATSTY</sequence>
<dbReference type="Pfam" id="PF25534">
    <property type="entry name" value="DUF7918"/>
    <property type="match status" value="1"/>
</dbReference>
<proteinExistence type="predicted"/>
<dbReference type="GeneID" id="34560180"/>